<feature type="transmembrane region" description="Helical" evidence="6">
    <location>
        <begin position="88"/>
        <end position="111"/>
    </location>
</feature>
<reference evidence="7 8" key="1">
    <citation type="submission" date="2024-02" db="EMBL/GenBank/DDBJ databases">
        <title>Chromosome-scale genome assembly of the rough periwinkle Littorina saxatilis.</title>
        <authorList>
            <person name="De Jode A."/>
            <person name="Faria R."/>
            <person name="Formenti G."/>
            <person name="Sims Y."/>
            <person name="Smith T.P."/>
            <person name="Tracey A."/>
            <person name="Wood J.M.D."/>
            <person name="Zagrodzka Z.B."/>
            <person name="Johannesson K."/>
            <person name="Butlin R.K."/>
            <person name="Leder E.H."/>
        </authorList>
    </citation>
    <scope>NUCLEOTIDE SEQUENCE [LARGE SCALE GENOMIC DNA]</scope>
    <source>
        <strain evidence="7">Snail1</strain>
        <tissue evidence="7">Muscle</tissue>
    </source>
</reference>
<feature type="transmembrane region" description="Helical" evidence="6">
    <location>
        <begin position="123"/>
        <end position="141"/>
    </location>
</feature>
<feature type="region of interest" description="Disordered" evidence="5">
    <location>
        <begin position="266"/>
        <end position="316"/>
    </location>
</feature>
<dbReference type="EMBL" id="JBAMIC010000002">
    <property type="protein sequence ID" value="KAK7112042.1"/>
    <property type="molecule type" value="Genomic_DNA"/>
</dbReference>
<dbReference type="AlphaFoldDB" id="A0AAN9BUI6"/>
<dbReference type="InterPro" id="IPR004031">
    <property type="entry name" value="PMP22/EMP/MP20/Claudin"/>
</dbReference>
<keyword evidence="4 6" id="KW-0472">Membrane</keyword>
<protein>
    <submittedName>
        <fullName evidence="7">Uncharacterized protein</fullName>
    </submittedName>
</protein>
<gene>
    <name evidence="7" type="ORF">V1264_011557</name>
</gene>
<name>A0AAN9BUI6_9CAEN</name>
<accession>A0AAN9BUI6</accession>
<evidence type="ECO:0000256" key="5">
    <source>
        <dbReference type="SAM" id="MobiDB-lite"/>
    </source>
</evidence>
<keyword evidence="2 6" id="KW-0812">Transmembrane</keyword>
<organism evidence="7 8">
    <name type="scientific">Littorina saxatilis</name>
    <dbReference type="NCBI Taxonomy" id="31220"/>
    <lineage>
        <taxon>Eukaryota</taxon>
        <taxon>Metazoa</taxon>
        <taxon>Spiralia</taxon>
        <taxon>Lophotrochozoa</taxon>
        <taxon>Mollusca</taxon>
        <taxon>Gastropoda</taxon>
        <taxon>Caenogastropoda</taxon>
        <taxon>Littorinimorpha</taxon>
        <taxon>Littorinoidea</taxon>
        <taxon>Littorinidae</taxon>
        <taxon>Littorina</taxon>
    </lineage>
</organism>
<evidence type="ECO:0000256" key="4">
    <source>
        <dbReference type="ARBA" id="ARBA00023136"/>
    </source>
</evidence>
<evidence type="ECO:0000313" key="8">
    <source>
        <dbReference type="Proteomes" id="UP001374579"/>
    </source>
</evidence>
<dbReference type="PANTHER" id="PTHR10671:SF108">
    <property type="entry name" value="CLAUDIN FAMILY PROTEIN-RELATED"/>
    <property type="match status" value="1"/>
</dbReference>
<feature type="transmembrane region" description="Helical" evidence="6">
    <location>
        <begin position="12"/>
        <end position="31"/>
    </location>
</feature>
<evidence type="ECO:0000256" key="3">
    <source>
        <dbReference type="ARBA" id="ARBA00022989"/>
    </source>
</evidence>
<proteinExistence type="predicted"/>
<evidence type="ECO:0000256" key="2">
    <source>
        <dbReference type="ARBA" id="ARBA00022692"/>
    </source>
</evidence>
<feature type="transmembrane region" description="Helical" evidence="6">
    <location>
        <begin position="167"/>
        <end position="191"/>
    </location>
</feature>
<evidence type="ECO:0000256" key="1">
    <source>
        <dbReference type="ARBA" id="ARBA00004141"/>
    </source>
</evidence>
<dbReference type="InterPro" id="IPR050579">
    <property type="entry name" value="PMP-22/EMP/MP20-like"/>
</dbReference>
<dbReference type="PANTHER" id="PTHR10671">
    <property type="entry name" value="EPITHELIAL MEMBRANE PROTEIN-RELATED"/>
    <property type="match status" value="1"/>
</dbReference>
<dbReference type="Proteomes" id="UP001374579">
    <property type="component" value="Unassembled WGS sequence"/>
</dbReference>
<comment type="subcellular location">
    <subcellularLocation>
        <location evidence="1">Membrane</location>
        <topology evidence="1">Multi-pass membrane protein</topology>
    </subcellularLocation>
</comment>
<comment type="caution">
    <text evidence="7">The sequence shown here is derived from an EMBL/GenBank/DDBJ whole genome shotgun (WGS) entry which is preliminary data.</text>
</comment>
<sequence length="316" mass="33758">MAMFTKRHNGYKAGLALFVIGVVVFVVGFASPNWSTTSTTLNSTIHFQSNTHNGLWMGCLSRGLRPFVIKFCASTISGSSAEWFKAAQALQCLALAGFVLSVCFAFVVNFVGNYRSFNRWLEIALGMSSFLGLIGAIVYAIKQGKGRENAEALADRFPEISTEIEHVAWAFIVDVVGCLVVLVATIVIAVFNRPIPAEASTVSFHNTMQSPGITFVPGHSYPVPAVNPGYVPDRQTNTYVTSGPSSVPYVSAGAANPPPYYSKGQPMGTENGLALPPAYANQQTMEDDDSSLGAMGGSSPPVVSDEDILVNGKRKK</sequence>
<evidence type="ECO:0000313" key="7">
    <source>
        <dbReference type="EMBL" id="KAK7112042.1"/>
    </source>
</evidence>
<dbReference type="Gene3D" id="1.20.140.150">
    <property type="match status" value="1"/>
</dbReference>
<dbReference type="Pfam" id="PF13903">
    <property type="entry name" value="Claudin_2"/>
    <property type="match status" value="1"/>
</dbReference>
<keyword evidence="3 6" id="KW-1133">Transmembrane helix</keyword>
<keyword evidence="8" id="KW-1185">Reference proteome</keyword>
<dbReference type="GO" id="GO:0005886">
    <property type="term" value="C:plasma membrane"/>
    <property type="evidence" value="ECO:0007669"/>
    <property type="project" value="TreeGrafter"/>
</dbReference>
<evidence type="ECO:0000256" key="6">
    <source>
        <dbReference type="SAM" id="Phobius"/>
    </source>
</evidence>